<dbReference type="Proteomes" id="UP001501126">
    <property type="component" value="Unassembled WGS sequence"/>
</dbReference>
<evidence type="ECO:0000313" key="2">
    <source>
        <dbReference type="EMBL" id="GAA0874334.1"/>
    </source>
</evidence>
<evidence type="ECO:0000256" key="1">
    <source>
        <dbReference type="SAM" id="SignalP"/>
    </source>
</evidence>
<comment type="caution">
    <text evidence="2">The sequence shown here is derived from an EMBL/GenBank/DDBJ whole genome shotgun (WGS) entry which is preliminary data.</text>
</comment>
<keyword evidence="3" id="KW-1185">Reference proteome</keyword>
<evidence type="ECO:0000313" key="3">
    <source>
        <dbReference type="Proteomes" id="UP001501126"/>
    </source>
</evidence>
<gene>
    <name evidence="2" type="ORF">GCM10009118_07420</name>
</gene>
<name>A0ABN1MMY4_9FLAO</name>
<organism evidence="2 3">
    <name type="scientific">Wandonia haliotis</name>
    <dbReference type="NCBI Taxonomy" id="574963"/>
    <lineage>
        <taxon>Bacteria</taxon>
        <taxon>Pseudomonadati</taxon>
        <taxon>Bacteroidota</taxon>
        <taxon>Flavobacteriia</taxon>
        <taxon>Flavobacteriales</taxon>
        <taxon>Crocinitomicaceae</taxon>
        <taxon>Wandonia</taxon>
    </lineage>
</organism>
<proteinExistence type="predicted"/>
<sequence length="146" mass="17310">MRAKMKRSILIISLIFAACAVNREFRVTKFGYYKIEVPNGYLNHLVISGNHGKEQQYWYNDSTLFYFSNETGITTPNYENISKNEETRSIRTKAILENDTFYLEGKDDKNLFWKECFYRDITIGYMNVPNEKKEIFDKVISSLRKK</sequence>
<reference evidence="2 3" key="1">
    <citation type="journal article" date="2019" name="Int. J. Syst. Evol. Microbiol.">
        <title>The Global Catalogue of Microorganisms (GCM) 10K type strain sequencing project: providing services to taxonomists for standard genome sequencing and annotation.</title>
        <authorList>
            <consortium name="The Broad Institute Genomics Platform"/>
            <consortium name="The Broad Institute Genome Sequencing Center for Infectious Disease"/>
            <person name="Wu L."/>
            <person name="Ma J."/>
        </authorList>
    </citation>
    <scope>NUCLEOTIDE SEQUENCE [LARGE SCALE GENOMIC DNA]</scope>
    <source>
        <strain evidence="2 3">JCM 16083</strain>
    </source>
</reference>
<dbReference type="PROSITE" id="PS51257">
    <property type="entry name" value="PROKAR_LIPOPROTEIN"/>
    <property type="match status" value="1"/>
</dbReference>
<feature type="signal peptide" evidence="1">
    <location>
        <begin position="1"/>
        <end position="20"/>
    </location>
</feature>
<accession>A0ABN1MMY4</accession>
<evidence type="ECO:0008006" key="4">
    <source>
        <dbReference type="Google" id="ProtNLM"/>
    </source>
</evidence>
<keyword evidence="1" id="KW-0732">Signal</keyword>
<protein>
    <recommendedName>
        <fullName evidence="4">DUF4367 domain-containing protein</fullName>
    </recommendedName>
</protein>
<dbReference type="EMBL" id="BAAAFH010000003">
    <property type="protein sequence ID" value="GAA0874334.1"/>
    <property type="molecule type" value="Genomic_DNA"/>
</dbReference>
<feature type="chain" id="PRO_5047120142" description="DUF4367 domain-containing protein" evidence="1">
    <location>
        <begin position="21"/>
        <end position="146"/>
    </location>
</feature>